<dbReference type="PANTHER" id="PTHR15615">
    <property type="match status" value="1"/>
</dbReference>
<feature type="compositionally biased region" description="Basic residues" evidence="3">
    <location>
        <begin position="1"/>
        <end position="16"/>
    </location>
</feature>
<evidence type="ECO:0000256" key="2">
    <source>
        <dbReference type="ARBA" id="ARBA00040808"/>
    </source>
</evidence>
<evidence type="ECO:0000313" key="4">
    <source>
        <dbReference type="Proteomes" id="UP000504629"/>
    </source>
</evidence>
<dbReference type="Proteomes" id="UP000504629">
    <property type="component" value="Unplaced"/>
</dbReference>
<evidence type="ECO:0000313" key="6">
    <source>
        <dbReference type="RefSeq" id="XP_028033306.1"/>
    </source>
</evidence>
<sequence length="398" mass="44653">MSNISKRRREGSRSKTKGMGDHKEFLKRITKTLYYGQLPSLPCLSLPVTEISCETWSSSQRGRSLRRLHADWSASMARAACVSPCALVLALLYLERLNKHNPNYVAAAAPSELFLVSLMVGNKFLQDDGEDDEVICSEWAASGGMELKQLKKLEIEFLNAIDWNIFVSDESFEAGLAWLERQVALKQAQLRGFFTYGDLAASCADVGLSRLLHGATRACLAACLAYTSGLAALLASALVVSHAWLPALQLLAARAAAPLNDDLRTSDCRPDLYTNNATLEHPVELLAEHLTEASLVTCCSKWTQYRETESLKRNWHDPVTLQGWKFELFCSTISVFNWPYQSSLVNPVQRWLEKMNEYADFIKHRFLYPESEPDGRRGVRQCLNFSRLSSWAASSSDR</sequence>
<organism evidence="4 5">
    <name type="scientific">Bombyx mandarina</name>
    <name type="common">Wild silk moth</name>
    <name type="synonym">Wild silkworm</name>
    <dbReference type="NCBI Taxonomy" id="7092"/>
    <lineage>
        <taxon>Eukaryota</taxon>
        <taxon>Metazoa</taxon>
        <taxon>Ecdysozoa</taxon>
        <taxon>Arthropoda</taxon>
        <taxon>Hexapoda</taxon>
        <taxon>Insecta</taxon>
        <taxon>Pterygota</taxon>
        <taxon>Neoptera</taxon>
        <taxon>Endopterygota</taxon>
        <taxon>Lepidoptera</taxon>
        <taxon>Glossata</taxon>
        <taxon>Ditrysia</taxon>
        <taxon>Bombycoidea</taxon>
        <taxon>Bombycidae</taxon>
        <taxon>Bombycinae</taxon>
        <taxon>Bombyx</taxon>
    </lineage>
</organism>
<gene>
    <name evidence="5 6" type="primary">LOC114245351</name>
</gene>
<evidence type="ECO:0000256" key="1">
    <source>
        <dbReference type="ARBA" id="ARBA00038508"/>
    </source>
</evidence>
<keyword evidence="4" id="KW-1185">Reference proteome</keyword>
<dbReference type="Gene3D" id="1.10.472.10">
    <property type="entry name" value="Cyclin-like"/>
    <property type="match status" value="1"/>
</dbReference>
<reference evidence="5 6" key="1">
    <citation type="submission" date="2025-04" db="UniProtKB">
        <authorList>
            <consortium name="RefSeq"/>
        </authorList>
    </citation>
    <scope>IDENTIFICATION</scope>
    <source>
        <tissue evidence="5 6">Silk gland</tissue>
    </source>
</reference>
<dbReference type="InterPro" id="IPR013922">
    <property type="entry name" value="Cyclin_PHO80-like"/>
</dbReference>
<dbReference type="InterPro" id="IPR036915">
    <property type="entry name" value="Cyclin-like_sf"/>
</dbReference>
<feature type="region of interest" description="Disordered" evidence="3">
    <location>
        <begin position="1"/>
        <end position="21"/>
    </location>
</feature>
<protein>
    <recommendedName>
        <fullName evidence="2">Protein CNPPD1</fullName>
    </recommendedName>
</protein>
<dbReference type="SUPFAM" id="SSF47954">
    <property type="entry name" value="Cyclin-like"/>
    <property type="match status" value="1"/>
</dbReference>
<name>A0A6J2JVB9_BOMMA</name>
<dbReference type="GO" id="GO:0019901">
    <property type="term" value="F:protein kinase binding"/>
    <property type="evidence" value="ECO:0007669"/>
    <property type="project" value="InterPro"/>
</dbReference>
<dbReference type="CDD" id="cd20557">
    <property type="entry name" value="CYCLIN_ScPCL1-like"/>
    <property type="match status" value="1"/>
</dbReference>
<dbReference type="AlphaFoldDB" id="A0A6J2JVB9"/>
<dbReference type="RefSeq" id="XP_028033306.1">
    <property type="nucleotide sequence ID" value="XM_028177505.1"/>
</dbReference>
<dbReference type="RefSeq" id="XP_028033298.1">
    <property type="nucleotide sequence ID" value="XM_028177497.1"/>
</dbReference>
<dbReference type="KEGG" id="bman:114245351"/>
<dbReference type="GeneID" id="114245351"/>
<dbReference type="Pfam" id="PF08613">
    <property type="entry name" value="Cyclin"/>
    <property type="match status" value="1"/>
</dbReference>
<dbReference type="GO" id="GO:0000307">
    <property type="term" value="C:cyclin-dependent protein kinase holoenzyme complex"/>
    <property type="evidence" value="ECO:0007669"/>
    <property type="project" value="TreeGrafter"/>
</dbReference>
<dbReference type="GO" id="GO:0005634">
    <property type="term" value="C:nucleus"/>
    <property type="evidence" value="ECO:0007669"/>
    <property type="project" value="TreeGrafter"/>
</dbReference>
<accession>A0A6J2JVB9</accession>
<comment type="similarity">
    <text evidence="1">Belongs to the CNPPD1 family.</text>
</comment>
<dbReference type="PANTHER" id="PTHR15615:SF108">
    <property type="entry name" value="PROTEIN CNPPD1"/>
    <property type="match status" value="1"/>
</dbReference>
<dbReference type="GO" id="GO:0016538">
    <property type="term" value="F:cyclin-dependent protein serine/threonine kinase regulator activity"/>
    <property type="evidence" value="ECO:0007669"/>
    <property type="project" value="TreeGrafter"/>
</dbReference>
<proteinExistence type="inferred from homology"/>
<evidence type="ECO:0000313" key="5">
    <source>
        <dbReference type="RefSeq" id="XP_028033298.1"/>
    </source>
</evidence>
<evidence type="ECO:0000256" key="3">
    <source>
        <dbReference type="SAM" id="MobiDB-lite"/>
    </source>
</evidence>
<dbReference type="OrthoDB" id="244495at2759"/>